<comment type="similarity">
    <text evidence="3">Belongs to the nanoviridea/circoviridae replication-associated protein family.</text>
</comment>
<keyword evidence="5" id="KW-0548">Nucleotidyltransferase</keyword>
<evidence type="ECO:0000313" key="19">
    <source>
        <dbReference type="EMBL" id="AVX29420.1"/>
    </source>
</evidence>
<dbReference type="InterPro" id="IPR000605">
    <property type="entry name" value="Helicase_SF3_ssDNA/RNA_vir"/>
</dbReference>
<feature type="domain" description="CRESS-DNA virus Rep endonuclease" evidence="18">
    <location>
        <begin position="2"/>
        <end position="102"/>
    </location>
</feature>
<dbReference type="GO" id="GO:0003724">
    <property type="term" value="F:RNA helicase activity"/>
    <property type="evidence" value="ECO:0007669"/>
    <property type="project" value="InterPro"/>
</dbReference>
<sequence length="289" mass="33536">MAARVRRWCLTLNYSTEEEAARFVERVKSLTTTYCIVGDEVAPTTGQHHLQGFIHLKSARCLQGLKTFLQNDKVHLEAAKGSDEQNRVYCSKEQIRYEHGVATRPGSKRRLEQRFDEDPADLRLEEPGGYRRVVAHRASVEWYGWALEHPFPHPYHDWQLELLSAIDQPADDRTIIWICGRDGGEGKSVFAKYLGLKPDWFYTCGGTRKDVLYQYIEDPKRHMILDVPRCSVEHLNYALLECVKNRAFSSDKYEPLSYLGFDHVHVLVFANVLPDYMKISEDRIKLFDI</sequence>
<proteinExistence type="inferred from homology"/>
<evidence type="ECO:0000256" key="11">
    <source>
        <dbReference type="ARBA" id="ARBA00022801"/>
    </source>
</evidence>
<evidence type="ECO:0000256" key="15">
    <source>
        <dbReference type="ARBA" id="ARBA00046883"/>
    </source>
</evidence>
<comment type="catalytic activity">
    <reaction evidence="16">
        <text>ATP + H2O = ADP + phosphate + H(+)</text>
        <dbReference type="Rhea" id="RHEA:13065"/>
        <dbReference type="ChEBI" id="CHEBI:15377"/>
        <dbReference type="ChEBI" id="CHEBI:15378"/>
        <dbReference type="ChEBI" id="CHEBI:30616"/>
        <dbReference type="ChEBI" id="CHEBI:43474"/>
        <dbReference type="ChEBI" id="CHEBI:456216"/>
    </reaction>
</comment>
<dbReference type="GeneID" id="65102649"/>
<dbReference type="PROSITE" id="PS52020">
    <property type="entry name" value="CRESS_DNA_REP"/>
    <property type="match status" value="1"/>
</dbReference>
<evidence type="ECO:0000259" key="18">
    <source>
        <dbReference type="PROSITE" id="PS52020"/>
    </source>
</evidence>
<keyword evidence="12" id="KW-0190">Covalent protein-DNA linkage</keyword>
<dbReference type="RefSeq" id="YP_010087364.1">
    <property type="nucleotide sequence ID" value="NC_055551.1"/>
</dbReference>
<keyword evidence="10" id="KW-0255">Endonuclease</keyword>
<keyword evidence="14" id="KW-0511">Multifunctional enzyme</keyword>
<dbReference type="GO" id="GO:0004519">
    <property type="term" value="F:endonuclease activity"/>
    <property type="evidence" value="ECO:0007669"/>
    <property type="project" value="UniProtKB-KW"/>
</dbReference>
<dbReference type="GO" id="GO:0016787">
    <property type="term" value="F:hydrolase activity"/>
    <property type="evidence" value="ECO:0007669"/>
    <property type="project" value="UniProtKB-KW"/>
</dbReference>
<dbReference type="Proteomes" id="UP000682003">
    <property type="component" value="Segment"/>
</dbReference>
<dbReference type="KEGG" id="vg:65102649"/>
<dbReference type="GO" id="GO:0000166">
    <property type="term" value="F:nucleotide binding"/>
    <property type="evidence" value="ECO:0007669"/>
    <property type="project" value="UniProtKB-KW"/>
</dbReference>
<keyword evidence="7" id="KW-0540">Nuclease</keyword>
<dbReference type="GO" id="GO:0003677">
    <property type="term" value="F:DNA binding"/>
    <property type="evidence" value="ECO:0007669"/>
    <property type="project" value="UniProtKB-KW"/>
</dbReference>
<keyword evidence="20" id="KW-1185">Reference proteome</keyword>
<reference evidence="19" key="1">
    <citation type="journal article" date="2018" name="Sci. Rep.">
        <title>Analysis of DNAs associated with coconut foliar decay disease implicates a unique single-stranded DNA virus representing a new taxon.</title>
        <authorList>
            <person name="Gronenborn B."/>
            <person name="Randles J.W."/>
            <person name="Knierim D."/>
            <person name="Barriere Q."/>
            <person name="Vetten H.J."/>
            <person name="Warthmann N."/>
            <person name="Cornu D."/>
            <person name="Sileye T."/>
            <person name="Winter S."/>
            <person name="Timchenko T."/>
        </authorList>
    </citation>
    <scope>NUCLEOTIDE SEQUENCE</scope>
    <source>
        <strain evidence="19">CFDA2-[VU-89]</strain>
    </source>
</reference>
<evidence type="ECO:0000313" key="20">
    <source>
        <dbReference type="Proteomes" id="UP000682003"/>
    </source>
</evidence>
<name>A0A2R4N8W4_9VIRU</name>
<dbReference type="GO" id="GO:0016779">
    <property type="term" value="F:nucleotidyltransferase activity"/>
    <property type="evidence" value="ECO:0007669"/>
    <property type="project" value="UniProtKB-KW"/>
</dbReference>
<keyword evidence="13" id="KW-0238">DNA-binding</keyword>
<evidence type="ECO:0000256" key="17">
    <source>
        <dbReference type="ARBA" id="ARBA00049943"/>
    </source>
</evidence>
<evidence type="ECO:0000256" key="7">
    <source>
        <dbReference type="ARBA" id="ARBA00022722"/>
    </source>
</evidence>
<evidence type="ECO:0000256" key="14">
    <source>
        <dbReference type="ARBA" id="ARBA00023268"/>
    </source>
</evidence>
<evidence type="ECO:0000256" key="1">
    <source>
        <dbReference type="ARBA" id="ARBA00001936"/>
    </source>
</evidence>
<evidence type="ECO:0000256" key="12">
    <source>
        <dbReference type="ARBA" id="ARBA00023124"/>
    </source>
</evidence>
<dbReference type="InterPro" id="IPR049912">
    <property type="entry name" value="CRESS_DNA_REP"/>
</dbReference>
<evidence type="ECO:0000256" key="2">
    <source>
        <dbReference type="ARBA" id="ARBA00004147"/>
    </source>
</evidence>
<dbReference type="GO" id="GO:0046872">
    <property type="term" value="F:metal ion binding"/>
    <property type="evidence" value="ECO:0007669"/>
    <property type="project" value="UniProtKB-KW"/>
</dbReference>
<evidence type="ECO:0000256" key="5">
    <source>
        <dbReference type="ARBA" id="ARBA00022695"/>
    </source>
</evidence>
<evidence type="ECO:0000256" key="8">
    <source>
        <dbReference type="ARBA" id="ARBA00022723"/>
    </source>
</evidence>
<keyword evidence="11" id="KW-0378">Hydrolase</keyword>
<keyword evidence="9" id="KW-0547">Nucleotide-binding</keyword>
<dbReference type="GO" id="GO:0003723">
    <property type="term" value="F:RNA binding"/>
    <property type="evidence" value="ECO:0007669"/>
    <property type="project" value="InterPro"/>
</dbReference>
<evidence type="ECO:0000256" key="4">
    <source>
        <dbReference type="ARBA" id="ARBA00022679"/>
    </source>
</evidence>
<evidence type="ECO:0000256" key="6">
    <source>
        <dbReference type="ARBA" id="ARBA00022705"/>
    </source>
</evidence>
<keyword evidence="8" id="KW-0479">Metal-binding</keyword>
<evidence type="ECO:0000256" key="10">
    <source>
        <dbReference type="ARBA" id="ARBA00022759"/>
    </source>
</evidence>
<organism evidence="19">
    <name type="scientific">Coconut foliar decay alphasatellite 2</name>
    <dbReference type="NCBI Taxonomy" id="2161875"/>
    <lineage>
        <taxon>Viruses</taxon>
        <taxon>Viruses incertae sedis</taxon>
        <taxon>Alphasatellitidae</taxon>
        <taxon>Petromoalphasatellitinae</taxon>
        <taxon>Cocosatellite</taxon>
        <taxon>Cocosatellite niadamu</taxon>
    </lineage>
</organism>
<dbReference type="Gene3D" id="3.40.1310.20">
    <property type="match status" value="1"/>
</dbReference>
<comment type="subcellular location">
    <subcellularLocation>
        <location evidence="2">Host nucleus</location>
    </subcellularLocation>
</comment>
<dbReference type="EMBL" id="MF926426">
    <property type="protein sequence ID" value="AVX29420.1"/>
    <property type="molecule type" value="Genomic_DNA"/>
</dbReference>
<dbReference type="Pfam" id="PF00910">
    <property type="entry name" value="RNA_helicase"/>
    <property type="match status" value="1"/>
</dbReference>
<evidence type="ECO:0000256" key="9">
    <source>
        <dbReference type="ARBA" id="ARBA00022741"/>
    </source>
</evidence>
<accession>A0A2R4N8W4</accession>
<dbReference type="GO" id="GO:0006260">
    <property type="term" value="P:DNA replication"/>
    <property type="evidence" value="ECO:0007669"/>
    <property type="project" value="UniProtKB-KW"/>
</dbReference>
<comment type="function">
    <text evidence="17">Initiates and terminates the replication only of its own subviral DNA molecule. The closed circular ssDNA genome is first converted to a superhelical dsDNA. Rep binds a specific hairpin at the genome origin of replication. Introduces an endonucleolytic nick within the intergenic region of the genome, thereby initiating the rolling circle replication (RCR). Following cleavage, binds covalently to the 5'-phosphate of DNA as a tyrosyl ester. The cleavage gives rise to a free 3'-OH that serves as a primer for the cellular DNA polymerase. The polymerase synthesizes the (+) strand DNA by rolling circle mechanism. After one round of replication, a Rep-catalyzed nucleotidyl transfer reaction releases a circular single-stranded virus genome, thereby terminating the replication. Displays origin-specific DNA cleavage, nucleotidyl transferase, ATPase and helicase activities.</text>
</comment>
<keyword evidence="6" id="KW-0235">DNA replication</keyword>
<comment type="cofactor">
    <cofactor evidence="1">
        <name>Mn(2+)</name>
        <dbReference type="ChEBI" id="CHEBI:29035"/>
    </cofactor>
</comment>
<dbReference type="GO" id="GO:0042025">
    <property type="term" value="C:host cell nucleus"/>
    <property type="evidence" value="ECO:0007669"/>
    <property type="project" value="UniProtKB-SubCell"/>
</dbReference>
<evidence type="ECO:0000256" key="3">
    <source>
        <dbReference type="ARBA" id="ARBA00006649"/>
    </source>
</evidence>
<dbReference type="Pfam" id="PF02407">
    <property type="entry name" value="Viral_Rep"/>
    <property type="match status" value="1"/>
</dbReference>
<protein>
    <submittedName>
        <fullName evidence="19">Replication initiator protein</fullName>
    </submittedName>
</protein>
<comment type="subunit">
    <text evidence="15">Homooligomer. Rep binds to repeated DNA motifs (iterons).</text>
</comment>
<keyword evidence="4" id="KW-0808">Transferase</keyword>
<evidence type="ECO:0000256" key="13">
    <source>
        <dbReference type="ARBA" id="ARBA00023125"/>
    </source>
</evidence>
<evidence type="ECO:0000256" key="16">
    <source>
        <dbReference type="ARBA" id="ARBA00049360"/>
    </source>
</evidence>